<feature type="transmembrane region" description="Helical" evidence="7">
    <location>
        <begin position="219"/>
        <end position="241"/>
    </location>
</feature>
<dbReference type="Pfam" id="PF07690">
    <property type="entry name" value="MFS_1"/>
    <property type="match status" value="2"/>
</dbReference>
<dbReference type="PROSITE" id="PS50850">
    <property type="entry name" value="MFS"/>
    <property type="match status" value="1"/>
</dbReference>
<feature type="transmembrane region" description="Helical" evidence="7">
    <location>
        <begin position="282"/>
        <end position="302"/>
    </location>
</feature>
<feature type="transmembrane region" description="Helical" evidence="7">
    <location>
        <begin position="144"/>
        <end position="165"/>
    </location>
</feature>
<dbReference type="SUPFAM" id="SSF103473">
    <property type="entry name" value="MFS general substrate transporter"/>
    <property type="match status" value="1"/>
</dbReference>
<feature type="transmembrane region" description="Helical" evidence="7">
    <location>
        <begin position="83"/>
        <end position="104"/>
    </location>
</feature>
<feature type="transmembrane region" description="Helical" evidence="7">
    <location>
        <begin position="21"/>
        <end position="45"/>
    </location>
</feature>
<dbReference type="AlphaFoldDB" id="A0A841TBI9"/>
<evidence type="ECO:0000256" key="3">
    <source>
        <dbReference type="ARBA" id="ARBA00022475"/>
    </source>
</evidence>
<evidence type="ECO:0000313" key="10">
    <source>
        <dbReference type="Proteomes" id="UP000574133"/>
    </source>
</evidence>
<dbReference type="InterPro" id="IPR036259">
    <property type="entry name" value="MFS_trans_sf"/>
</dbReference>
<dbReference type="PRINTS" id="PR01035">
    <property type="entry name" value="TCRTETA"/>
</dbReference>
<evidence type="ECO:0000256" key="2">
    <source>
        <dbReference type="ARBA" id="ARBA00022448"/>
    </source>
</evidence>
<keyword evidence="10" id="KW-1185">Reference proteome</keyword>
<dbReference type="EMBL" id="JACJVN010000057">
    <property type="protein sequence ID" value="MBB6678664.1"/>
    <property type="molecule type" value="Genomic_DNA"/>
</dbReference>
<feature type="transmembrane region" description="Helical" evidence="7">
    <location>
        <begin position="253"/>
        <end position="270"/>
    </location>
</feature>
<evidence type="ECO:0000256" key="4">
    <source>
        <dbReference type="ARBA" id="ARBA00022692"/>
    </source>
</evidence>
<dbReference type="Gene3D" id="1.20.1250.20">
    <property type="entry name" value="MFS general substrate transporter like domains"/>
    <property type="match status" value="2"/>
</dbReference>
<evidence type="ECO:0000256" key="5">
    <source>
        <dbReference type="ARBA" id="ARBA00022989"/>
    </source>
</evidence>
<dbReference type="PANTHER" id="PTHR23517">
    <property type="entry name" value="RESISTANCE PROTEIN MDTM, PUTATIVE-RELATED-RELATED"/>
    <property type="match status" value="1"/>
</dbReference>
<sequence>MLQRRPRVRSVRVKSLFSPEMSLFAVILYLVEFGRGAALISFIPIYGKNALGLNLDVIGLAVAAHYLTDTVVKLAIGYLMNRLSVRTIVVGALLLSMAGMLLMGFTPVPWIFIAASGLFGIGISPIWIVCLTRVRENRRGTQMGVLYTIWLVGLGSGPAVTNFTLEIGAELTFWIMAAVSAAALLLSLFIPREVHAEMDYVPFRRQLAMLGDRLKEMNLLLPGMVLQTLAAGMLVPILPSFAEDYLGLSHPQYSLLLLIGGGCTAAGLIPMGRLSDNLGKKWFLVTGFCLFGLALCALTGISTLGLSFAWALVLGVAYAAVLPAWNALLAAYVPPGQQGLGWGVFSTVEGIGGLIGPGIGGILAEAFGEPSVVRFAGFIFIAISLMYMIFPFRTFRGEGAAGDTAR</sequence>
<dbReference type="InterPro" id="IPR050171">
    <property type="entry name" value="MFS_Transporters"/>
</dbReference>
<feature type="transmembrane region" description="Helical" evidence="7">
    <location>
        <begin position="308"/>
        <end position="333"/>
    </location>
</feature>
<keyword evidence="4 7" id="KW-0812">Transmembrane</keyword>
<comment type="subcellular location">
    <subcellularLocation>
        <location evidence="1">Cell membrane</location>
        <topology evidence="1">Multi-pass membrane protein</topology>
    </subcellularLocation>
</comment>
<gene>
    <name evidence="9" type="ORF">H4Q31_15345</name>
</gene>
<feature type="domain" description="Major facilitator superfamily (MFS) profile" evidence="8">
    <location>
        <begin position="22"/>
        <end position="394"/>
    </location>
</feature>
<proteinExistence type="predicted"/>
<dbReference type="InterPro" id="IPR001958">
    <property type="entry name" value="Tet-R_TetA/multi-R_MdtG-like"/>
</dbReference>
<feature type="transmembrane region" description="Helical" evidence="7">
    <location>
        <begin position="171"/>
        <end position="190"/>
    </location>
</feature>
<dbReference type="GO" id="GO:0005886">
    <property type="term" value="C:plasma membrane"/>
    <property type="evidence" value="ECO:0007669"/>
    <property type="project" value="UniProtKB-SubCell"/>
</dbReference>
<feature type="transmembrane region" description="Helical" evidence="7">
    <location>
        <begin position="372"/>
        <end position="390"/>
    </location>
</feature>
<reference evidence="9 10" key="1">
    <citation type="submission" date="2020-08" db="EMBL/GenBank/DDBJ databases">
        <title>Cohnella phylogeny.</title>
        <authorList>
            <person name="Dunlap C."/>
        </authorList>
    </citation>
    <scope>NUCLEOTIDE SEQUENCE [LARGE SCALE GENOMIC DNA]</scope>
    <source>
        <strain evidence="9 10">DSM 103658</strain>
    </source>
</reference>
<dbReference type="Proteomes" id="UP000574133">
    <property type="component" value="Unassembled WGS sequence"/>
</dbReference>
<keyword evidence="2" id="KW-0813">Transport</keyword>
<accession>A0A841TBI9</accession>
<protein>
    <submittedName>
        <fullName evidence="9">MFS transporter</fullName>
    </submittedName>
</protein>
<evidence type="ECO:0000313" key="9">
    <source>
        <dbReference type="EMBL" id="MBB6678664.1"/>
    </source>
</evidence>
<evidence type="ECO:0000259" key="8">
    <source>
        <dbReference type="PROSITE" id="PS50850"/>
    </source>
</evidence>
<keyword evidence="5 7" id="KW-1133">Transmembrane helix</keyword>
<keyword evidence="3" id="KW-1003">Cell membrane</keyword>
<feature type="transmembrane region" description="Helical" evidence="7">
    <location>
        <begin position="57"/>
        <end position="76"/>
    </location>
</feature>
<comment type="caution">
    <text evidence="9">The sequence shown here is derived from an EMBL/GenBank/DDBJ whole genome shotgun (WGS) entry which is preliminary data.</text>
</comment>
<evidence type="ECO:0000256" key="6">
    <source>
        <dbReference type="ARBA" id="ARBA00023136"/>
    </source>
</evidence>
<evidence type="ECO:0000256" key="7">
    <source>
        <dbReference type="SAM" id="Phobius"/>
    </source>
</evidence>
<dbReference type="InterPro" id="IPR020846">
    <property type="entry name" value="MFS_dom"/>
</dbReference>
<dbReference type="InterPro" id="IPR011701">
    <property type="entry name" value="MFS"/>
</dbReference>
<dbReference type="GO" id="GO:0022857">
    <property type="term" value="F:transmembrane transporter activity"/>
    <property type="evidence" value="ECO:0007669"/>
    <property type="project" value="InterPro"/>
</dbReference>
<organism evidence="9 10">
    <name type="scientific">Cohnella lubricantis</name>
    <dbReference type="NCBI Taxonomy" id="2163172"/>
    <lineage>
        <taxon>Bacteria</taxon>
        <taxon>Bacillati</taxon>
        <taxon>Bacillota</taxon>
        <taxon>Bacilli</taxon>
        <taxon>Bacillales</taxon>
        <taxon>Paenibacillaceae</taxon>
        <taxon>Cohnella</taxon>
    </lineage>
</organism>
<name>A0A841TBI9_9BACL</name>
<feature type="transmembrane region" description="Helical" evidence="7">
    <location>
        <begin position="110"/>
        <end position="132"/>
    </location>
</feature>
<evidence type="ECO:0000256" key="1">
    <source>
        <dbReference type="ARBA" id="ARBA00004651"/>
    </source>
</evidence>
<keyword evidence="6 7" id="KW-0472">Membrane</keyword>
<feature type="transmembrane region" description="Helical" evidence="7">
    <location>
        <begin position="340"/>
        <end position="360"/>
    </location>
</feature>